<keyword evidence="7 9" id="KW-0057">Aromatic amino acid biosynthesis</keyword>
<comment type="pathway">
    <text evidence="2 9">Amino-acid biosynthesis; L-tryptophan biosynthesis; L-tryptophan from chorismate: step 3/5.</text>
</comment>
<evidence type="ECO:0000313" key="12">
    <source>
        <dbReference type="Proteomes" id="UP001354971"/>
    </source>
</evidence>
<dbReference type="InterPro" id="IPR001240">
    <property type="entry name" value="PRAI_dom"/>
</dbReference>
<dbReference type="InterPro" id="IPR011060">
    <property type="entry name" value="RibuloseP-bd_barrel"/>
</dbReference>
<evidence type="ECO:0000256" key="2">
    <source>
        <dbReference type="ARBA" id="ARBA00004664"/>
    </source>
</evidence>
<evidence type="ECO:0000256" key="3">
    <source>
        <dbReference type="ARBA" id="ARBA00012572"/>
    </source>
</evidence>
<evidence type="ECO:0000259" key="10">
    <source>
        <dbReference type="Pfam" id="PF00697"/>
    </source>
</evidence>
<dbReference type="Gene3D" id="3.20.20.70">
    <property type="entry name" value="Aldolase class I"/>
    <property type="match status" value="1"/>
</dbReference>
<comment type="caution">
    <text evidence="11">The sequence shown here is derived from an EMBL/GenBank/DDBJ whole genome shotgun (WGS) entry which is preliminary data.</text>
</comment>
<dbReference type="EC" id="5.3.1.24" evidence="3 9"/>
<sequence>MTDIKFCGLRTRNDVWTAIDLRARWAGFVHSADHPDHMDPDDAAEAFRPALNVVEAVSVTYDAGDDLLSHVRADFAPEWIQLHGSESPARTAAVRRFAGKGVIKAIRVAGPEDLKAAEAYHGAADIILFDLQVPIRDDRAWPAAPKFSTPWILSGGLTADNVREAVALTGASAVSVSAGIEDMPGQKSAARMKAFASALRSSAPRPSAPA</sequence>
<name>A0ABU7LSR4_9PROT</name>
<dbReference type="RefSeq" id="WP_330199607.1">
    <property type="nucleotide sequence ID" value="NZ_JAZDRP010000007.1"/>
</dbReference>
<dbReference type="PANTHER" id="PTHR42894">
    <property type="entry name" value="N-(5'-PHOSPHORIBOSYL)ANTHRANILATE ISOMERASE"/>
    <property type="match status" value="1"/>
</dbReference>
<comment type="catalytic activity">
    <reaction evidence="1 9">
        <text>N-(5-phospho-beta-D-ribosyl)anthranilate = 1-(2-carboxyphenylamino)-1-deoxy-D-ribulose 5-phosphate</text>
        <dbReference type="Rhea" id="RHEA:21540"/>
        <dbReference type="ChEBI" id="CHEBI:18277"/>
        <dbReference type="ChEBI" id="CHEBI:58613"/>
        <dbReference type="EC" id="5.3.1.24"/>
    </reaction>
</comment>
<dbReference type="HAMAP" id="MF_00135">
    <property type="entry name" value="PRAI"/>
    <property type="match status" value="1"/>
</dbReference>
<dbReference type="GO" id="GO:0016853">
    <property type="term" value="F:isomerase activity"/>
    <property type="evidence" value="ECO:0007669"/>
    <property type="project" value="UniProtKB-KW"/>
</dbReference>
<evidence type="ECO:0000256" key="8">
    <source>
        <dbReference type="ARBA" id="ARBA00023235"/>
    </source>
</evidence>
<evidence type="ECO:0000256" key="4">
    <source>
        <dbReference type="ARBA" id="ARBA00022272"/>
    </source>
</evidence>
<evidence type="ECO:0000256" key="7">
    <source>
        <dbReference type="ARBA" id="ARBA00023141"/>
    </source>
</evidence>
<dbReference type="CDD" id="cd00405">
    <property type="entry name" value="PRAI"/>
    <property type="match status" value="1"/>
</dbReference>
<reference evidence="11 12" key="1">
    <citation type="submission" date="2024-01" db="EMBL/GenBank/DDBJ databases">
        <title>Hyphobacterium bacterium isolated from marine sediment.</title>
        <authorList>
            <person name="Zhao S."/>
        </authorList>
    </citation>
    <scope>NUCLEOTIDE SEQUENCE [LARGE SCALE GENOMIC DNA]</scope>
    <source>
        <strain evidence="12">HN65</strain>
    </source>
</reference>
<dbReference type="Pfam" id="PF00697">
    <property type="entry name" value="PRAI"/>
    <property type="match status" value="1"/>
</dbReference>
<evidence type="ECO:0000256" key="5">
    <source>
        <dbReference type="ARBA" id="ARBA00022605"/>
    </source>
</evidence>
<evidence type="ECO:0000256" key="6">
    <source>
        <dbReference type="ARBA" id="ARBA00022822"/>
    </source>
</evidence>
<proteinExistence type="inferred from homology"/>
<accession>A0ABU7LSR4</accession>
<keyword evidence="6 9" id="KW-0822">Tryptophan biosynthesis</keyword>
<dbReference type="EMBL" id="JAZDRP010000007">
    <property type="protein sequence ID" value="MEE2526943.1"/>
    <property type="molecule type" value="Genomic_DNA"/>
</dbReference>
<dbReference type="SUPFAM" id="SSF51366">
    <property type="entry name" value="Ribulose-phoshate binding barrel"/>
    <property type="match status" value="1"/>
</dbReference>
<dbReference type="Proteomes" id="UP001354971">
    <property type="component" value="Unassembled WGS sequence"/>
</dbReference>
<keyword evidence="5 9" id="KW-0028">Amino-acid biosynthesis</keyword>
<organism evidence="11 12">
    <name type="scientific">Hyphobacterium lacteum</name>
    <dbReference type="NCBI Taxonomy" id="3116575"/>
    <lineage>
        <taxon>Bacteria</taxon>
        <taxon>Pseudomonadati</taxon>
        <taxon>Pseudomonadota</taxon>
        <taxon>Alphaproteobacteria</taxon>
        <taxon>Maricaulales</taxon>
        <taxon>Maricaulaceae</taxon>
        <taxon>Hyphobacterium</taxon>
    </lineage>
</organism>
<evidence type="ECO:0000256" key="1">
    <source>
        <dbReference type="ARBA" id="ARBA00001164"/>
    </source>
</evidence>
<dbReference type="InterPro" id="IPR044643">
    <property type="entry name" value="TrpF_fam"/>
</dbReference>
<keyword evidence="8 9" id="KW-0413">Isomerase</keyword>
<dbReference type="InterPro" id="IPR013785">
    <property type="entry name" value="Aldolase_TIM"/>
</dbReference>
<comment type="similarity">
    <text evidence="9">Belongs to the TrpF family.</text>
</comment>
<feature type="domain" description="N-(5'phosphoribosyl) anthranilate isomerase (PRAI)" evidence="10">
    <location>
        <begin position="5"/>
        <end position="196"/>
    </location>
</feature>
<protein>
    <recommendedName>
        <fullName evidence="4 9">N-(5'-phosphoribosyl)anthranilate isomerase</fullName>
        <shortName evidence="9">PRAI</shortName>
        <ecNumber evidence="3 9">5.3.1.24</ecNumber>
    </recommendedName>
</protein>
<evidence type="ECO:0000256" key="9">
    <source>
        <dbReference type="HAMAP-Rule" id="MF_00135"/>
    </source>
</evidence>
<gene>
    <name evidence="9" type="primary">trpF</name>
    <name evidence="11" type="ORF">V0U79_11220</name>
</gene>
<keyword evidence="12" id="KW-1185">Reference proteome</keyword>
<dbReference type="PANTHER" id="PTHR42894:SF1">
    <property type="entry name" value="N-(5'-PHOSPHORIBOSYL)ANTHRANILATE ISOMERASE"/>
    <property type="match status" value="1"/>
</dbReference>
<evidence type="ECO:0000313" key="11">
    <source>
        <dbReference type="EMBL" id="MEE2526943.1"/>
    </source>
</evidence>